<dbReference type="EMBL" id="JARK01001366">
    <property type="protein sequence ID" value="EYC17608.1"/>
    <property type="molecule type" value="Genomic_DNA"/>
</dbReference>
<comment type="caution">
    <text evidence="2">The sequence shown here is derived from an EMBL/GenBank/DDBJ whole genome shotgun (WGS) entry which is preliminary data.</text>
</comment>
<organism evidence="2 3">
    <name type="scientific">Ancylostoma ceylanicum</name>
    <dbReference type="NCBI Taxonomy" id="53326"/>
    <lineage>
        <taxon>Eukaryota</taxon>
        <taxon>Metazoa</taxon>
        <taxon>Ecdysozoa</taxon>
        <taxon>Nematoda</taxon>
        <taxon>Chromadorea</taxon>
        <taxon>Rhabditida</taxon>
        <taxon>Rhabditina</taxon>
        <taxon>Rhabditomorpha</taxon>
        <taxon>Strongyloidea</taxon>
        <taxon>Ancylostomatidae</taxon>
        <taxon>Ancylostomatinae</taxon>
        <taxon>Ancylostoma</taxon>
    </lineage>
</organism>
<sequence length="113" mass="12785">MNILFPSILCLFFPRKAAKLVKFPVAPRNWSSTEPMLSTFLIYSIRTTRPSCYNAVNWPTVAGTTKKASQDSADLERPHKNISVDMSPTFFGDKFHELHKLNVGPAFKPVSFH</sequence>
<evidence type="ECO:0008006" key="4">
    <source>
        <dbReference type="Google" id="ProtNLM"/>
    </source>
</evidence>
<evidence type="ECO:0000313" key="3">
    <source>
        <dbReference type="Proteomes" id="UP000024635"/>
    </source>
</evidence>
<gene>
    <name evidence="2" type="primary">Acey_s0030.g2169</name>
    <name evidence="2" type="ORF">Y032_0030g2169</name>
</gene>
<keyword evidence="1" id="KW-0732">Signal</keyword>
<dbReference type="AlphaFoldDB" id="A0A016UT02"/>
<reference evidence="3" key="1">
    <citation type="journal article" date="2015" name="Nat. Genet.">
        <title>The genome and transcriptome of the zoonotic hookworm Ancylostoma ceylanicum identify infection-specific gene families.</title>
        <authorList>
            <person name="Schwarz E.M."/>
            <person name="Hu Y."/>
            <person name="Antoshechkin I."/>
            <person name="Miller M.M."/>
            <person name="Sternberg P.W."/>
            <person name="Aroian R.V."/>
        </authorList>
    </citation>
    <scope>NUCLEOTIDE SEQUENCE</scope>
    <source>
        <strain evidence="3">HY135</strain>
    </source>
</reference>
<protein>
    <recommendedName>
        <fullName evidence="4">AGC-kinase C-terminal domain-containing protein</fullName>
    </recommendedName>
</protein>
<name>A0A016UT02_9BILA</name>
<evidence type="ECO:0000256" key="1">
    <source>
        <dbReference type="SAM" id="SignalP"/>
    </source>
</evidence>
<keyword evidence="3" id="KW-1185">Reference proteome</keyword>
<evidence type="ECO:0000313" key="2">
    <source>
        <dbReference type="EMBL" id="EYC17608.1"/>
    </source>
</evidence>
<dbReference type="Proteomes" id="UP000024635">
    <property type="component" value="Unassembled WGS sequence"/>
</dbReference>
<accession>A0A016UT02</accession>
<feature type="signal peptide" evidence="1">
    <location>
        <begin position="1"/>
        <end position="18"/>
    </location>
</feature>
<proteinExistence type="predicted"/>
<feature type="chain" id="PRO_5001489185" description="AGC-kinase C-terminal domain-containing protein" evidence="1">
    <location>
        <begin position="19"/>
        <end position="113"/>
    </location>
</feature>